<sequence>MEWIGSEIKKERPKSVWADSCWFSSPKNENEVESNKKKKKKKKKQMMRLDWWASLDEDRPKVKANKKSEETVKITSLEAAHQLLGQQGCSGDDEKETHFTQG</sequence>
<accession>A0ABD1NKU0</accession>
<organism evidence="2 3">
    <name type="scientific">Flemingia macrophylla</name>
    <dbReference type="NCBI Taxonomy" id="520843"/>
    <lineage>
        <taxon>Eukaryota</taxon>
        <taxon>Viridiplantae</taxon>
        <taxon>Streptophyta</taxon>
        <taxon>Embryophyta</taxon>
        <taxon>Tracheophyta</taxon>
        <taxon>Spermatophyta</taxon>
        <taxon>Magnoliopsida</taxon>
        <taxon>eudicotyledons</taxon>
        <taxon>Gunneridae</taxon>
        <taxon>Pentapetalae</taxon>
        <taxon>rosids</taxon>
        <taxon>fabids</taxon>
        <taxon>Fabales</taxon>
        <taxon>Fabaceae</taxon>
        <taxon>Papilionoideae</taxon>
        <taxon>50 kb inversion clade</taxon>
        <taxon>NPAAA clade</taxon>
        <taxon>indigoferoid/millettioid clade</taxon>
        <taxon>Phaseoleae</taxon>
        <taxon>Flemingia</taxon>
    </lineage>
</organism>
<comment type="caution">
    <text evidence="2">The sequence shown here is derived from an EMBL/GenBank/DDBJ whole genome shotgun (WGS) entry which is preliminary data.</text>
</comment>
<dbReference type="AlphaFoldDB" id="A0ABD1NKU0"/>
<name>A0ABD1NKU0_9FABA</name>
<feature type="compositionally biased region" description="Basic residues" evidence="1">
    <location>
        <begin position="36"/>
        <end position="45"/>
    </location>
</feature>
<evidence type="ECO:0000256" key="1">
    <source>
        <dbReference type="SAM" id="MobiDB-lite"/>
    </source>
</evidence>
<keyword evidence="3" id="KW-1185">Reference proteome</keyword>
<dbReference type="EMBL" id="JBGMDY010000001">
    <property type="protein sequence ID" value="KAL2347750.1"/>
    <property type="molecule type" value="Genomic_DNA"/>
</dbReference>
<proteinExistence type="predicted"/>
<feature type="region of interest" description="Disordered" evidence="1">
    <location>
        <begin position="26"/>
        <end position="45"/>
    </location>
</feature>
<evidence type="ECO:0000313" key="2">
    <source>
        <dbReference type="EMBL" id="KAL2347750.1"/>
    </source>
</evidence>
<protein>
    <submittedName>
        <fullName evidence="2">Uncharacterized protein</fullName>
    </submittedName>
</protein>
<evidence type="ECO:0000313" key="3">
    <source>
        <dbReference type="Proteomes" id="UP001603857"/>
    </source>
</evidence>
<gene>
    <name evidence="2" type="ORF">Fmac_001750</name>
</gene>
<dbReference type="Proteomes" id="UP001603857">
    <property type="component" value="Unassembled WGS sequence"/>
</dbReference>
<reference evidence="2 3" key="1">
    <citation type="submission" date="2024-08" db="EMBL/GenBank/DDBJ databases">
        <title>Insights into the chromosomal genome structure of Flemingia macrophylla.</title>
        <authorList>
            <person name="Ding Y."/>
            <person name="Zhao Y."/>
            <person name="Bi W."/>
            <person name="Wu M."/>
            <person name="Zhao G."/>
            <person name="Gong Y."/>
            <person name="Li W."/>
            <person name="Zhang P."/>
        </authorList>
    </citation>
    <scope>NUCLEOTIDE SEQUENCE [LARGE SCALE GENOMIC DNA]</scope>
    <source>
        <strain evidence="2">DYQJB</strain>
        <tissue evidence="2">Leaf</tissue>
    </source>
</reference>